<protein>
    <submittedName>
        <fullName evidence="1">Uncharacterized protein</fullName>
    </submittedName>
</protein>
<dbReference type="AlphaFoldDB" id="A0A1M7QRU2"/>
<evidence type="ECO:0000313" key="1">
    <source>
        <dbReference type="EMBL" id="SHN34143.1"/>
    </source>
</evidence>
<name>A0A1M7QRU2_9BACT</name>
<gene>
    <name evidence="1" type="ORF">SAMN04488057_12250</name>
</gene>
<sequence>MSNPVGFKKPGVGYLKKTILSEWMIQINNRAFARQLFRLLSYRFEIFT</sequence>
<proteinExistence type="predicted"/>
<accession>A0A1M7QRU2</accession>
<evidence type="ECO:0000313" key="2">
    <source>
        <dbReference type="Proteomes" id="UP000184513"/>
    </source>
</evidence>
<dbReference type="Proteomes" id="UP000184513">
    <property type="component" value="Unassembled WGS sequence"/>
</dbReference>
<keyword evidence="2" id="KW-1185">Reference proteome</keyword>
<dbReference type="EMBL" id="FRCY01000022">
    <property type="protein sequence ID" value="SHN34143.1"/>
    <property type="molecule type" value="Genomic_DNA"/>
</dbReference>
<reference evidence="1 2" key="1">
    <citation type="submission" date="2016-11" db="EMBL/GenBank/DDBJ databases">
        <authorList>
            <person name="Jaros S."/>
            <person name="Januszkiewicz K."/>
            <person name="Wedrychowicz H."/>
        </authorList>
    </citation>
    <scope>NUCLEOTIDE SEQUENCE [LARGE SCALE GENOMIC DNA]</scope>
    <source>
        <strain evidence="1 2">CGMCC 1.6102</strain>
    </source>
</reference>
<organism evidence="1 2">
    <name type="scientific">Cyclobacterium lianum</name>
    <dbReference type="NCBI Taxonomy" id="388280"/>
    <lineage>
        <taxon>Bacteria</taxon>
        <taxon>Pseudomonadati</taxon>
        <taxon>Bacteroidota</taxon>
        <taxon>Cytophagia</taxon>
        <taxon>Cytophagales</taxon>
        <taxon>Cyclobacteriaceae</taxon>
        <taxon>Cyclobacterium</taxon>
    </lineage>
</organism>